<dbReference type="InterPro" id="IPR003156">
    <property type="entry name" value="DHHA1_dom"/>
</dbReference>
<dbReference type="Pfam" id="PF02272">
    <property type="entry name" value="DHHA1"/>
    <property type="match status" value="1"/>
</dbReference>
<keyword evidence="3" id="KW-0378">Hydrolase</keyword>
<dbReference type="GO" id="GO:0003676">
    <property type="term" value="F:nucleic acid binding"/>
    <property type="evidence" value="ECO:0007669"/>
    <property type="project" value="InterPro"/>
</dbReference>
<dbReference type="SUPFAM" id="SSF64182">
    <property type="entry name" value="DHH phosphoesterases"/>
    <property type="match status" value="1"/>
</dbReference>
<proteinExistence type="predicted"/>
<dbReference type="InterPro" id="IPR001667">
    <property type="entry name" value="DDH_dom"/>
</dbReference>
<dbReference type="PANTHER" id="PTHR47618">
    <property type="entry name" value="BIFUNCTIONAL OLIGORIBONUCLEASE AND PAP PHOSPHATASE NRNA"/>
    <property type="match status" value="1"/>
</dbReference>
<dbReference type="EMBL" id="VSSQ01023306">
    <property type="protein sequence ID" value="MPM70154.1"/>
    <property type="molecule type" value="Genomic_DNA"/>
</dbReference>
<dbReference type="GO" id="GO:0016787">
    <property type="term" value="F:hydrolase activity"/>
    <property type="evidence" value="ECO:0007669"/>
    <property type="project" value="UniProtKB-KW"/>
</dbReference>
<evidence type="ECO:0000259" key="2">
    <source>
        <dbReference type="Pfam" id="PF02272"/>
    </source>
</evidence>
<reference evidence="3" key="1">
    <citation type="submission" date="2019-08" db="EMBL/GenBank/DDBJ databases">
        <authorList>
            <person name="Kucharzyk K."/>
            <person name="Murdoch R.W."/>
            <person name="Higgins S."/>
            <person name="Loffler F."/>
        </authorList>
    </citation>
    <scope>NUCLEOTIDE SEQUENCE</scope>
</reference>
<dbReference type="EC" id="3.1.-.-" evidence="3"/>
<gene>
    <name evidence="3" type="primary">nrnA_31</name>
    <name evidence="3" type="ORF">SDC9_117107</name>
</gene>
<dbReference type="Gene3D" id="3.90.1640.10">
    <property type="entry name" value="inorganic pyrophosphatase (n-terminal core)"/>
    <property type="match status" value="1"/>
</dbReference>
<name>A0A645C7X0_9ZZZZ</name>
<accession>A0A645C7X0</accession>
<dbReference type="InterPro" id="IPR051319">
    <property type="entry name" value="Oligoribo/pAp-PDE_c-di-AMP_PDE"/>
</dbReference>
<dbReference type="Pfam" id="PF01368">
    <property type="entry name" value="DHH"/>
    <property type="match status" value="1"/>
</dbReference>
<protein>
    <submittedName>
        <fullName evidence="3">Bifunctional oligoribonuclease and PAP phosphatase NrnA</fullName>
        <ecNumber evidence="3">3.1.-.-</ecNumber>
    </submittedName>
</protein>
<sequence>MVSHTSPDGDAIGSSLAIQKALTSYGHNAVVIIPDVFPDYYSWLPGIEEIVIAENEFERATELISKATLQVIVDMNSLKRGLILEQALQQASAKRILIDHHILTNNIFDAAYSTPEVSSTSELVYDVIETLNPELITKEVAECIYTGIVTDTANFFHGNMTPRTFEITAGLMRKGIDIVKINQVLYHTFSENRIRLLGFSISERLRTVPGYNAVYIYLTKEDLERFNYSEGDSEDIVNYGLAIKGIRISAFFIEKADFVKISLRSEGDINVNEMASKYFNGGGHKNASGAHFYGPMKDAILLYEQALRDLYD</sequence>
<dbReference type="InterPro" id="IPR038763">
    <property type="entry name" value="DHH_sf"/>
</dbReference>
<organism evidence="3">
    <name type="scientific">bioreactor metagenome</name>
    <dbReference type="NCBI Taxonomy" id="1076179"/>
    <lineage>
        <taxon>unclassified sequences</taxon>
        <taxon>metagenomes</taxon>
        <taxon>ecological metagenomes</taxon>
    </lineage>
</organism>
<dbReference type="PANTHER" id="PTHR47618:SF1">
    <property type="entry name" value="BIFUNCTIONAL OLIGORIBONUCLEASE AND PAP PHOSPHATASE NRNA"/>
    <property type="match status" value="1"/>
</dbReference>
<evidence type="ECO:0000259" key="1">
    <source>
        <dbReference type="Pfam" id="PF01368"/>
    </source>
</evidence>
<feature type="domain" description="DDH" evidence="1">
    <location>
        <begin position="2"/>
        <end position="148"/>
    </location>
</feature>
<dbReference type="Gene3D" id="3.10.310.30">
    <property type="match status" value="1"/>
</dbReference>
<comment type="caution">
    <text evidence="3">The sequence shown here is derived from an EMBL/GenBank/DDBJ whole genome shotgun (WGS) entry which is preliminary data.</text>
</comment>
<evidence type="ECO:0000313" key="3">
    <source>
        <dbReference type="EMBL" id="MPM70154.1"/>
    </source>
</evidence>
<dbReference type="AlphaFoldDB" id="A0A645C7X0"/>
<feature type="domain" description="DHHA1" evidence="2">
    <location>
        <begin position="215"/>
        <end position="293"/>
    </location>
</feature>